<organism evidence="1 2">
    <name type="scientific">Dryococelus australis</name>
    <dbReference type="NCBI Taxonomy" id="614101"/>
    <lineage>
        <taxon>Eukaryota</taxon>
        <taxon>Metazoa</taxon>
        <taxon>Ecdysozoa</taxon>
        <taxon>Arthropoda</taxon>
        <taxon>Hexapoda</taxon>
        <taxon>Insecta</taxon>
        <taxon>Pterygota</taxon>
        <taxon>Neoptera</taxon>
        <taxon>Polyneoptera</taxon>
        <taxon>Phasmatodea</taxon>
        <taxon>Verophasmatodea</taxon>
        <taxon>Anareolatae</taxon>
        <taxon>Phasmatidae</taxon>
        <taxon>Eurycanthinae</taxon>
        <taxon>Dryococelus</taxon>
    </lineage>
</organism>
<gene>
    <name evidence="1" type="ORF">PR048_006357</name>
</gene>
<sequence length="132" mass="14850">MKLLRLANSLINLKSVRRQSTVIQKYKRTAQFLIKVNHRRSACDEVKRYASIQTAKKPRDKTPISPDSDSSISDGVLLSLHCPTSEDLVITDSETDIIPIITSPSLSDILHTYESPATKSVKPRKKAINYRT</sequence>
<keyword evidence="2" id="KW-1185">Reference proteome</keyword>
<proteinExistence type="predicted"/>
<protein>
    <submittedName>
        <fullName evidence="1">Uncharacterized protein</fullName>
    </submittedName>
</protein>
<comment type="caution">
    <text evidence="1">The sequence shown here is derived from an EMBL/GenBank/DDBJ whole genome shotgun (WGS) entry which is preliminary data.</text>
</comment>
<evidence type="ECO:0000313" key="2">
    <source>
        <dbReference type="Proteomes" id="UP001159363"/>
    </source>
</evidence>
<name>A0ABQ9IAS8_9NEOP</name>
<accession>A0ABQ9IAS8</accession>
<reference evidence="1 2" key="1">
    <citation type="submission" date="2023-02" db="EMBL/GenBank/DDBJ databases">
        <title>LHISI_Scaffold_Assembly.</title>
        <authorList>
            <person name="Stuart O.P."/>
            <person name="Cleave R."/>
            <person name="Magrath M.J.L."/>
            <person name="Mikheyev A.S."/>
        </authorList>
    </citation>
    <scope>NUCLEOTIDE SEQUENCE [LARGE SCALE GENOMIC DNA]</scope>
    <source>
        <strain evidence="1">Daus_M_001</strain>
        <tissue evidence="1">Leg muscle</tissue>
    </source>
</reference>
<dbReference type="Proteomes" id="UP001159363">
    <property type="component" value="Chromosome 2"/>
</dbReference>
<dbReference type="EMBL" id="JARBHB010000002">
    <property type="protein sequence ID" value="KAJ8893757.1"/>
    <property type="molecule type" value="Genomic_DNA"/>
</dbReference>
<evidence type="ECO:0000313" key="1">
    <source>
        <dbReference type="EMBL" id="KAJ8893757.1"/>
    </source>
</evidence>